<comment type="caution">
    <text evidence="1">The sequence shown here is derived from an EMBL/GenBank/DDBJ whole genome shotgun (WGS) entry which is preliminary data.</text>
</comment>
<evidence type="ECO:0000313" key="1">
    <source>
        <dbReference type="EMBL" id="KAH7281554.1"/>
    </source>
</evidence>
<name>A0A8T2QCX8_CERRI</name>
<protein>
    <submittedName>
        <fullName evidence="1">Uncharacterized protein</fullName>
    </submittedName>
</protein>
<dbReference type="Proteomes" id="UP000825935">
    <property type="component" value="Chromosome 36"/>
</dbReference>
<evidence type="ECO:0000313" key="2">
    <source>
        <dbReference type="Proteomes" id="UP000825935"/>
    </source>
</evidence>
<organism evidence="1 2">
    <name type="scientific">Ceratopteris richardii</name>
    <name type="common">Triangle waterfern</name>
    <dbReference type="NCBI Taxonomy" id="49495"/>
    <lineage>
        <taxon>Eukaryota</taxon>
        <taxon>Viridiplantae</taxon>
        <taxon>Streptophyta</taxon>
        <taxon>Embryophyta</taxon>
        <taxon>Tracheophyta</taxon>
        <taxon>Polypodiopsida</taxon>
        <taxon>Polypodiidae</taxon>
        <taxon>Polypodiales</taxon>
        <taxon>Pteridineae</taxon>
        <taxon>Pteridaceae</taxon>
        <taxon>Parkerioideae</taxon>
        <taxon>Ceratopteris</taxon>
    </lineage>
</organism>
<dbReference type="EMBL" id="CM035441">
    <property type="protein sequence ID" value="KAH7281554.1"/>
    <property type="molecule type" value="Genomic_DNA"/>
</dbReference>
<dbReference type="AlphaFoldDB" id="A0A8T2QCX8"/>
<reference evidence="1" key="1">
    <citation type="submission" date="2021-08" db="EMBL/GenBank/DDBJ databases">
        <title>WGS assembly of Ceratopteris richardii.</title>
        <authorList>
            <person name="Marchant D.B."/>
            <person name="Chen G."/>
            <person name="Jenkins J."/>
            <person name="Shu S."/>
            <person name="Leebens-Mack J."/>
            <person name="Grimwood J."/>
            <person name="Schmutz J."/>
            <person name="Soltis P."/>
            <person name="Soltis D."/>
            <person name="Chen Z.-H."/>
        </authorList>
    </citation>
    <scope>NUCLEOTIDE SEQUENCE</scope>
    <source>
        <strain evidence="1">Whitten #5841</strain>
        <tissue evidence="1">Leaf</tissue>
    </source>
</reference>
<keyword evidence="2" id="KW-1185">Reference proteome</keyword>
<accession>A0A8T2QCX8</accession>
<gene>
    <name evidence="1" type="ORF">KP509_36G053300</name>
</gene>
<sequence length="63" mass="7267">MSRDRSHRPQRKSVSARGFQEILPRTWRFPGRMARDTLLSSCGTFGIYSDFLLKSEQPPLLNA</sequence>
<proteinExistence type="predicted"/>